<dbReference type="AlphaFoldDB" id="A0A6P4BWH3"/>
<dbReference type="GeneID" id="107469462"/>
<protein>
    <submittedName>
        <fullName evidence="4">Uncharacterized protein LOC107469462</fullName>
    </submittedName>
</protein>
<dbReference type="Proteomes" id="UP000515211">
    <property type="component" value="Chromosome 10"/>
</dbReference>
<dbReference type="GO" id="GO:0046983">
    <property type="term" value="F:protein dimerization activity"/>
    <property type="evidence" value="ECO:0007669"/>
    <property type="project" value="InterPro"/>
</dbReference>
<proteinExistence type="predicted"/>
<reference evidence="4" key="2">
    <citation type="submission" date="2025-08" db="UniProtKB">
        <authorList>
            <consortium name="RefSeq"/>
        </authorList>
    </citation>
    <scope>IDENTIFICATION</scope>
    <source>
        <tissue evidence="4">Whole plant</tissue>
    </source>
</reference>
<evidence type="ECO:0000313" key="4">
    <source>
        <dbReference type="RefSeq" id="XP_015944318.2"/>
    </source>
</evidence>
<feature type="domain" description="HAT C-terminal dimerisation" evidence="2">
    <location>
        <begin position="62"/>
        <end position="98"/>
    </location>
</feature>
<feature type="compositionally biased region" description="Low complexity" evidence="1">
    <location>
        <begin position="220"/>
        <end position="230"/>
    </location>
</feature>
<keyword evidence="3" id="KW-1185">Reference proteome</keyword>
<sequence length="426" mass="47528">MYPNPREYYKQVDRIHQLCNELVNEYTHKMSSDVSHIGVDVGTKEVNESGNASLFGGDDYMWKNNQMKFKVLAEIAKNIYAIPVSTIVSESAFNTSGRGEEYISIRMAERNRVGWGRVGQKSTPTATPNDGCHFPFRAYGCVLVRTHSLTKLNPLNPSLSSSPFFFSEPTNVHHLLHHHHQPFPVCHPQPIQSHHVSLSFLFFPSPHLRRAQNPPYHHNAAGAPSSAEPASTHHHKTTGALFPLPEPWLRQPPPRTTVASTIDEPRRPNSPLLSPRAQSHQLLLAVVHNHLRANPEPTVRTSSFLFSFPARLKAFPVSASGAKTATLQPCSPVSGQQSANASTILKLPCSTPPSDAACHCCSNSCFPCFFVFLFCSSNRMSHRKNKKKEMDMDAEDTLNKLSIFVLINAAVWKCCCFIDFFSVCCW</sequence>
<dbReference type="RefSeq" id="XP_015944318.2">
    <property type="nucleotide sequence ID" value="XM_016088832.3"/>
</dbReference>
<feature type="region of interest" description="Disordered" evidence="1">
    <location>
        <begin position="211"/>
        <end position="274"/>
    </location>
</feature>
<dbReference type="Pfam" id="PF05699">
    <property type="entry name" value="Dimer_Tnp_hAT"/>
    <property type="match status" value="1"/>
</dbReference>
<accession>A0A6P4BWH3</accession>
<name>A0A6P4BWH3_ARADU</name>
<evidence type="ECO:0000256" key="1">
    <source>
        <dbReference type="SAM" id="MobiDB-lite"/>
    </source>
</evidence>
<gene>
    <name evidence="4" type="primary">LOC107469462</name>
</gene>
<evidence type="ECO:0000313" key="3">
    <source>
        <dbReference type="Proteomes" id="UP000515211"/>
    </source>
</evidence>
<reference evidence="3" key="1">
    <citation type="journal article" date="2016" name="Nat. Genet.">
        <title>The genome sequences of Arachis duranensis and Arachis ipaensis, the diploid ancestors of cultivated peanut.</title>
        <authorList>
            <person name="Bertioli D.J."/>
            <person name="Cannon S.B."/>
            <person name="Froenicke L."/>
            <person name="Huang G."/>
            <person name="Farmer A.D."/>
            <person name="Cannon E.K."/>
            <person name="Liu X."/>
            <person name="Gao D."/>
            <person name="Clevenger J."/>
            <person name="Dash S."/>
            <person name="Ren L."/>
            <person name="Moretzsohn M.C."/>
            <person name="Shirasawa K."/>
            <person name="Huang W."/>
            <person name="Vidigal B."/>
            <person name="Abernathy B."/>
            <person name="Chu Y."/>
            <person name="Niederhuth C.E."/>
            <person name="Umale P."/>
            <person name="Araujo A.C."/>
            <person name="Kozik A."/>
            <person name="Kim K.D."/>
            <person name="Burow M.D."/>
            <person name="Varshney R.K."/>
            <person name="Wang X."/>
            <person name="Zhang X."/>
            <person name="Barkley N."/>
            <person name="Guimaraes P.M."/>
            <person name="Isobe S."/>
            <person name="Guo B."/>
            <person name="Liao B."/>
            <person name="Stalker H.T."/>
            <person name="Schmitz R.J."/>
            <person name="Scheffler B.E."/>
            <person name="Leal-Bertioli S.C."/>
            <person name="Xun X."/>
            <person name="Jackson S.A."/>
            <person name="Michelmore R."/>
            <person name="Ozias-Akins P."/>
        </authorList>
    </citation>
    <scope>NUCLEOTIDE SEQUENCE [LARGE SCALE GENOMIC DNA]</scope>
    <source>
        <strain evidence="3">cv. V14167</strain>
    </source>
</reference>
<evidence type="ECO:0000259" key="2">
    <source>
        <dbReference type="Pfam" id="PF05699"/>
    </source>
</evidence>
<organism evidence="3 4">
    <name type="scientific">Arachis duranensis</name>
    <name type="common">Wild peanut</name>
    <dbReference type="NCBI Taxonomy" id="130453"/>
    <lineage>
        <taxon>Eukaryota</taxon>
        <taxon>Viridiplantae</taxon>
        <taxon>Streptophyta</taxon>
        <taxon>Embryophyta</taxon>
        <taxon>Tracheophyta</taxon>
        <taxon>Spermatophyta</taxon>
        <taxon>Magnoliopsida</taxon>
        <taxon>eudicotyledons</taxon>
        <taxon>Gunneridae</taxon>
        <taxon>Pentapetalae</taxon>
        <taxon>rosids</taxon>
        <taxon>fabids</taxon>
        <taxon>Fabales</taxon>
        <taxon>Fabaceae</taxon>
        <taxon>Papilionoideae</taxon>
        <taxon>50 kb inversion clade</taxon>
        <taxon>dalbergioids sensu lato</taxon>
        <taxon>Dalbergieae</taxon>
        <taxon>Pterocarpus clade</taxon>
        <taxon>Arachis</taxon>
    </lineage>
</organism>
<feature type="compositionally biased region" description="Pro residues" evidence="1">
    <location>
        <begin position="244"/>
        <end position="255"/>
    </location>
</feature>
<dbReference type="InterPro" id="IPR008906">
    <property type="entry name" value="HATC_C_dom"/>
</dbReference>
<dbReference type="KEGG" id="adu:107469462"/>